<dbReference type="Gene3D" id="2.60.40.1180">
    <property type="entry name" value="Golgi alpha-mannosidase II"/>
    <property type="match status" value="1"/>
</dbReference>
<comment type="similarity">
    <text evidence="1">Belongs to the glycosyl hydrolase 13 family.</text>
</comment>
<dbReference type="EMBL" id="CP012328">
    <property type="protein sequence ID" value="AKU79892.1"/>
    <property type="molecule type" value="Genomic_DNA"/>
</dbReference>
<accession>A0A0K1P7N0</accession>
<dbReference type="PANTHER" id="PTHR10357:SF217">
    <property type="entry name" value="TREHALOSE-6-PHOSPHATE HYDROLASE"/>
    <property type="match status" value="1"/>
</dbReference>
<dbReference type="InterPro" id="IPR013780">
    <property type="entry name" value="Glyco_hydro_b"/>
</dbReference>
<dbReference type="PATRIC" id="fig|216946.3.peg.664"/>
<evidence type="ECO:0000256" key="2">
    <source>
        <dbReference type="ARBA" id="ARBA00022801"/>
    </source>
</evidence>
<dbReference type="Proteomes" id="UP000067243">
    <property type="component" value="Chromosome"/>
</dbReference>
<keyword evidence="3" id="KW-0326">Glycosidase</keyword>
<dbReference type="SMART" id="SM00642">
    <property type="entry name" value="Aamy"/>
    <property type="match status" value="1"/>
</dbReference>
<keyword evidence="2 5" id="KW-0378">Hydrolase</keyword>
<protein>
    <submittedName>
        <fullName evidence="5">Trehalose-6-phosphate hydrolase</fullName>
    </submittedName>
</protein>
<keyword evidence="6" id="KW-1185">Reference proteome</keyword>
<dbReference type="FunFam" id="3.20.20.80:FF:000064">
    <property type="entry name" value="Oligo-1,6-glucosidase"/>
    <property type="match status" value="1"/>
</dbReference>
<dbReference type="NCBIfam" id="NF008183">
    <property type="entry name" value="PRK10933.1"/>
    <property type="match status" value="1"/>
</dbReference>
<dbReference type="InterPro" id="IPR017853">
    <property type="entry name" value="GH"/>
</dbReference>
<dbReference type="KEGG" id="stur:STURON_00646"/>
<proteinExistence type="inferred from homology"/>
<dbReference type="RefSeq" id="WP_075048476.1">
    <property type="nucleotide sequence ID" value="NZ_CP012328.1"/>
</dbReference>
<dbReference type="InterPro" id="IPR045857">
    <property type="entry name" value="O16G_dom_2"/>
</dbReference>
<evidence type="ECO:0000313" key="6">
    <source>
        <dbReference type="Proteomes" id="UP000067243"/>
    </source>
</evidence>
<dbReference type="Gene3D" id="3.20.20.80">
    <property type="entry name" value="Glycosidases"/>
    <property type="match status" value="1"/>
</dbReference>
<reference evidence="5 6" key="1">
    <citation type="journal article" date="2015" name="Genome Announc.">
        <title>Complete Genome Sequence of Spiroplasma turonicum Strain Tab4cT, a Parasite of a Horse Fly, Haematopota sp. (Diptera: Tabanidae).</title>
        <authorList>
            <person name="Davis R.E."/>
            <person name="Shao J."/>
            <person name="Zhao Y."/>
            <person name="Gasparich G.E."/>
            <person name="Gaynor B.J."/>
            <person name="Donofrio N."/>
        </authorList>
    </citation>
    <scope>NUCLEOTIDE SEQUENCE [LARGE SCALE GENOMIC DNA]</scope>
    <source>
        <strain evidence="5 6">Tab4c</strain>
    </source>
</reference>
<evidence type="ECO:0000313" key="5">
    <source>
        <dbReference type="EMBL" id="AKU79892.1"/>
    </source>
</evidence>
<dbReference type="SUPFAM" id="SSF51445">
    <property type="entry name" value="(Trans)glycosidases"/>
    <property type="match status" value="1"/>
</dbReference>
<dbReference type="STRING" id="216946.STURO_v1c06440"/>
<dbReference type="CDD" id="cd11333">
    <property type="entry name" value="AmyAc_SI_OligoGlu_DGase"/>
    <property type="match status" value="1"/>
</dbReference>
<dbReference type="FunFam" id="3.90.400.10:FF:000002">
    <property type="entry name" value="Sucrose isomerase"/>
    <property type="match status" value="1"/>
</dbReference>
<dbReference type="SUPFAM" id="SSF51011">
    <property type="entry name" value="Glycosyl hydrolase domain"/>
    <property type="match status" value="1"/>
</dbReference>
<dbReference type="AlphaFoldDB" id="A0A0K1P7N0"/>
<dbReference type="Gene3D" id="3.90.400.10">
    <property type="entry name" value="Oligo-1,6-glucosidase, Domain 2"/>
    <property type="match status" value="1"/>
</dbReference>
<evidence type="ECO:0000256" key="1">
    <source>
        <dbReference type="ARBA" id="ARBA00008061"/>
    </source>
</evidence>
<dbReference type="GO" id="GO:0004556">
    <property type="term" value="F:alpha-amylase activity"/>
    <property type="evidence" value="ECO:0007669"/>
    <property type="project" value="TreeGrafter"/>
</dbReference>
<dbReference type="Pfam" id="PF00128">
    <property type="entry name" value="Alpha-amylase"/>
    <property type="match status" value="1"/>
</dbReference>
<evidence type="ECO:0000256" key="3">
    <source>
        <dbReference type="ARBA" id="ARBA00023295"/>
    </source>
</evidence>
<sequence>MKNEFIYQIFPQTFCEKDNKNGIGNIKGIISKLNYIKSLGITSIWISPLTKSPFKDSGYDVEDYYEINPVFGDMKDFDLLIKKANDLNLKIIIDIVVNHTSNKHIWFKKALEGDKKYINYYHFKDPVNDGPPTNWKSKMGGSSWEFVPKLNKYYLHLFSKEQPDLNWENEEVRLEILKILNFWKSKGVKGFRFDVCNLYDKPHIFEDDLEGDGRRFYTDGARLENYLKFMNKNSFNNETNFFTVGEISSTTKEKSVNYAKVNNNELDCVFTFLHLKVDYINNNKWTYTKPNLTSYWNTLKEWQLYFQNNDSTLALFMNNHDQPRSISRFGDDKNYWYQSATSIFGFTSLLKGVPFIYQGEEIGMTNMSFNSISDFKDIETLGNSKELLLDHNEETVLKILSSKSRDNARSVMQWDNSLNAGFSNAEKIDLLINKNYKIINVNNQINDESSVFNFYKKLITLRVSDEIFTKGKVEFDDNLDYCYKRIIDNREILVITNWTSKNKPLTLNINNYKIIINNYQNINFKHLLPYQLLVLERF</sequence>
<dbReference type="GO" id="GO:0009313">
    <property type="term" value="P:oligosaccharide catabolic process"/>
    <property type="evidence" value="ECO:0007669"/>
    <property type="project" value="TreeGrafter"/>
</dbReference>
<dbReference type="OrthoDB" id="9805159at2"/>
<name>A0A0K1P7N0_9MOLU</name>
<gene>
    <name evidence="5" type="primary">treA</name>
    <name evidence="5" type="ORF">STURON_00646</name>
</gene>
<dbReference type="PANTHER" id="PTHR10357">
    <property type="entry name" value="ALPHA-AMYLASE FAMILY MEMBER"/>
    <property type="match status" value="1"/>
</dbReference>
<feature type="domain" description="Glycosyl hydrolase family 13 catalytic" evidence="4">
    <location>
        <begin position="8"/>
        <end position="409"/>
    </location>
</feature>
<evidence type="ECO:0000259" key="4">
    <source>
        <dbReference type="SMART" id="SM00642"/>
    </source>
</evidence>
<dbReference type="InterPro" id="IPR006047">
    <property type="entry name" value="GH13_cat_dom"/>
</dbReference>
<organism evidence="5 6">
    <name type="scientific">Spiroplasma turonicum</name>
    <dbReference type="NCBI Taxonomy" id="216946"/>
    <lineage>
        <taxon>Bacteria</taxon>
        <taxon>Bacillati</taxon>
        <taxon>Mycoplasmatota</taxon>
        <taxon>Mollicutes</taxon>
        <taxon>Entomoplasmatales</taxon>
        <taxon>Spiroplasmataceae</taxon>
        <taxon>Spiroplasma</taxon>
    </lineage>
</organism>